<dbReference type="AlphaFoldDB" id="A0A5S5DL96"/>
<evidence type="ECO:0000313" key="3">
    <source>
        <dbReference type="Proteomes" id="UP000325105"/>
    </source>
</evidence>
<dbReference type="OrthoDB" id="978436at2"/>
<reference evidence="2 3" key="1">
    <citation type="submission" date="2019-07" db="EMBL/GenBank/DDBJ databases">
        <title>Genomic Encyclopedia of Archaeal and Bacterial Type Strains, Phase II (KMG-II): from individual species to whole genera.</title>
        <authorList>
            <person name="Goeker M."/>
        </authorList>
    </citation>
    <scope>NUCLEOTIDE SEQUENCE [LARGE SCALE GENOMIC DNA]</scope>
    <source>
        <strain evidence="2 3">DSM 18850</strain>
    </source>
</reference>
<feature type="chain" id="PRO_5024416111" description="Lipoprotein" evidence="1">
    <location>
        <begin position="23"/>
        <end position="208"/>
    </location>
</feature>
<evidence type="ECO:0000256" key="1">
    <source>
        <dbReference type="SAM" id="SignalP"/>
    </source>
</evidence>
<gene>
    <name evidence="2" type="ORF">BC792_105187</name>
</gene>
<evidence type="ECO:0008006" key="4">
    <source>
        <dbReference type="Google" id="ProtNLM"/>
    </source>
</evidence>
<keyword evidence="1" id="KW-0732">Signal</keyword>
<feature type="signal peptide" evidence="1">
    <location>
        <begin position="1"/>
        <end position="22"/>
    </location>
</feature>
<accession>A0A5S5DL96</accession>
<dbReference type="Proteomes" id="UP000325105">
    <property type="component" value="Unassembled WGS sequence"/>
</dbReference>
<sequence>MKRLSLAIIGFSLLFLAPSCSKDDPTPEVDQEEVGGATLTFTEVKRTAHGDHYDYEDIENPDRETVEFSSDMLPPVGAHLHLEVGKTYRLELKATDFAGRETQHTFVERDDIHQAFILGAPEGTLSYEYADRKPDGTVVNVGVTGYLTVEKAANSFVFRYVLRHLNAGVKAGITAADWNNSNFTRFTGENDLDLKVEVHLVEEGGHDH</sequence>
<keyword evidence="3" id="KW-1185">Reference proteome</keyword>
<name>A0A5S5DL96_9SPHI</name>
<dbReference type="RefSeq" id="WP_148908073.1">
    <property type="nucleotide sequence ID" value="NZ_VNHX01000005.1"/>
</dbReference>
<protein>
    <recommendedName>
        <fullName evidence="4">Lipoprotein</fullName>
    </recommendedName>
</protein>
<comment type="caution">
    <text evidence="2">The sequence shown here is derived from an EMBL/GenBank/DDBJ whole genome shotgun (WGS) entry which is preliminary data.</text>
</comment>
<evidence type="ECO:0000313" key="2">
    <source>
        <dbReference type="EMBL" id="TYP96693.1"/>
    </source>
</evidence>
<proteinExistence type="predicted"/>
<organism evidence="2 3">
    <name type="scientific">Sphingobacterium allocomposti</name>
    <dbReference type="NCBI Taxonomy" id="415956"/>
    <lineage>
        <taxon>Bacteria</taxon>
        <taxon>Pseudomonadati</taxon>
        <taxon>Bacteroidota</taxon>
        <taxon>Sphingobacteriia</taxon>
        <taxon>Sphingobacteriales</taxon>
        <taxon>Sphingobacteriaceae</taxon>
        <taxon>Sphingobacterium</taxon>
    </lineage>
</organism>
<dbReference type="EMBL" id="VNHX01000005">
    <property type="protein sequence ID" value="TYP96693.1"/>
    <property type="molecule type" value="Genomic_DNA"/>
</dbReference>